<sequence>MGRGRPPKPGTGEERAAARRERVRNNVRALRERRRKETATLKAVSADHSRVRWLSDSTLLKSSPNNIDGSITDVDAVESSEVSSAQELDAAAGSLPLANRFAYPKILLPFSIDTKASYAFALLATMRQSFLPDSIHLPPAIGNANVRPWESKQYLWTPCAYWVTSAFKRASVQEVSVLKTCLLAIGVLLKSLEFQDTSLKVLALEMYRRALQGIRKSLEPLLKNNLQRPKDAVSLYLSCHAAAMFELMLSSDFSATMRHLRGVSQLVCHLGDGSDQEGQSIAWLLLQDYRFAEMGLCMKYRYTSFSSLKRQQFESNNLGQARCLNRPTTEHGHGSHNLLVKISDLADDISAIMVQLDSIRPLMHKPNIPDKIQRLLRDLNLIWDRFEGLHDCLITVYGTFLFRDISAEGPESGSMRFKTFDIGAAWCYNLMTQLHCLETSIDAVQLFLQLGKRSDSATLSPERLGTEEADEVNLGFADGPITLEKLHDLRRIQRAVCTQLTQCLHYFLQTDKGIIGQALAIFPLDAVVIMLAAERSRLFSDLSEAESAGQSNEMVYGIRQDMAKIVDAESFCRKMQDRARAFGLPSFAEIGGNFVESLHNDPILVGSVI</sequence>
<proteinExistence type="predicted"/>
<feature type="compositionally biased region" description="Basic and acidic residues" evidence="1">
    <location>
        <begin position="11"/>
        <end position="24"/>
    </location>
</feature>
<evidence type="ECO:0000256" key="1">
    <source>
        <dbReference type="SAM" id="MobiDB-lite"/>
    </source>
</evidence>
<dbReference type="Proteomes" id="UP001309876">
    <property type="component" value="Unassembled WGS sequence"/>
</dbReference>
<evidence type="ECO:0000313" key="2">
    <source>
        <dbReference type="EMBL" id="KAK5082725.1"/>
    </source>
</evidence>
<name>A0AAN7SVJ5_9EURO</name>
<dbReference type="AlphaFoldDB" id="A0AAN7SVJ5"/>
<comment type="caution">
    <text evidence="2">The sequence shown here is derived from an EMBL/GenBank/DDBJ whole genome shotgun (WGS) entry which is preliminary data.</text>
</comment>
<evidence type="ECO:0000313" key="3">
    <source>
        <dbReference type="Proteomes" id="UP001309876"/>
    </source>
</evidence>
<reference evidence="2 3" key="1">
    <citation type="submission" date="2023-08" db="EMBL/GenBank/DDBJ databases">
        <title>Black Yeasts Isolated from many extreme environments.</title>
        <authorList>
            <person name="Coleine C."/>
            <person name="Stajich J.E."/>
            <person name="Selbmann L."/>
        </authorList>
    </citation>
    <scope>NUCLEOTIDE SEQUENCE [LARGE SCALE GENOMIC DNA]</scope>
    <source>
        <strain evidence="2 3">CCFEE 5910</strain>
    </source>
</reference>
<accession>A0AAN7SVJ5</accession>
<keyword evidence="3" id="KW-1185">Reference proteome</keyword>
<protein>
    <submittedName>
        <fullName evidence="2">Uncharacterized protein</fullName>
    </submittedName>
</protein>
<organism evidence="2 3">
    <name type="scientific">Lithohypha guttulata</name>
    <dbReference type="NCBI Taxonomy" id="1690604"/>
    <lineage>
        <taxon>Eukaryota</taxon>
        <taxon>Fungi</taxon>
        <taxon>Dikarya</taxon>
        <taxon>Ascomycota</taxon>
        <taxon>Pezizomycotina</taxon>
        <taxon>Eurotiomycetes</taxon>
        <taxon>Chaetothyriomycetidae</taxon>
        <taxon>Chaetothyriales</taxon>
        <taxon>Trichomeriaceae</taxon>
        <taxon>Lithohypha</taxon>
    </lineage>
</organism>
<gene>
    <name evidence="2" type="ORF">LTR05_006605</name>
</gene>
<feature type="region of interest" description="Disordered" evidence="1">
    <location>
        <begin position="1"/>
        <end position="25"/>
    </location>
</feature>
<dbReference type="EMBL" id="JAVRRJ010000007">
    <property type="protein sequence ID" value="KAK5082725.1"/>
    <property type="molecule type" value="Genomic_DNA"/>
</dbReference>